<accession>A0ACB7J4B4</accession>
<name>A0ACB7J4B4_PLECO</name>
<evidence type="ECO:0000313" key="2">
    <source>
        <dbReference type="Proteomes" id="UP000824881"/>
    </source>
</evidence>
<organism evidence="1 2">
    <name type="scientific">Pleurotus cornucopiae</name>
    <name type="common">Cornucopia mushroom</name>
    <dbReference type="NCBI Taxonomy" id="5321"/>
    <lineage>
        <taxon>Eukaryota</taxon>
        <taxon>Fungi</taxon>
        <taxon>Dikarya</taxon>
        <taxon>Basidiomycota</taxon>
        <taxon>Agaricomycotina</taxon>
        <taxon>Agaricomycetes</taxon>
        <taxon>Agaricomycetidae</taxon>
        <taxon>Agaricales</taxon>
        <taxon>Pleurotineae</taxon>
        <taxon>Pleurotaceae</taxon>
        <taxon>Pleurotus</taxon>
    </lineage>
</organism>
<dbReference type="EMBL" id="WQMT02000003">
    <property type="protein sequence ID" value="KAG9224806.1"/>
    <property type="molecule type" value="Genomic_DNA"/>
</dbReference>
<dbReference type="Proteomes" id="UP000824881">
    <property type="component" value="Unassembled WGS sequence"/>
</dbReference>
<proteinExistence type="predicted"/>
<sequence length="1048" mass="118224">MASAQQGSSYIPITVFTGFLGAGKTSVILSLLPQLPKDYRVVLLKNEFGDIEVDSKLAEQSSLTAIRELERQTSGDLKLDSIVTVVDAENFQGYEDSSPTAKMQASYTDILLINKWEHVSERALDMVIDHLNTLNDETPKIKCRGRDGVDPHLVFGIETSLFNEPVPSVERHHTHSEEVETVTIQRRRPEGPCDCPDNTHDHNHRNVEIATKHTSVSSSVLETALASVSKEVVWRIKGFVRLETGVHILNWAFGRHDLTPSNDKYMEGGEVLKLTVMANRPHKYQLPALTMSFRQFIVTRMLATIFQSSDTSTHMPECFWFSELLSHDNEPSNHSDQPPLNPSFYKLDDQEARFFKLMTGIQDDAELKEYILRVQAKAYSVYEYPCIRRFAFLDLKISRMPAYKRLLKMGQERSEAILLDMGCFGNDARKAVADGWPIQNVVASDLRQVFWDAGHELFLTTPEASPLMVVLGDVFDPAYVAPRLPNNGIRARPMTGGDMDMFCHDPNSYKELWHQIFGKGGIKVEVQSEVSPQKYKDEGWKRQHSSIYMASHYRLPNLLALFDANGARVNPRFHKLDSQFNQWLDSLALDTGFVETLKQIQMPVLISHAYPEASLDQLRTCLDYLTLAFIFEEITENTSSSQSQRWADLYMGMYRGTASVLSNIVPEETDHPLFPVMTSLAQNVMLSLEPLFHESFIAENLASVQAIVQEAIDREVDPPSRQPPTLEAYYINRLATVGVMPFLILAQWTGGIRLPVSIQDSHSIQTMSQAAVEMVFLANDVYSYKKEKMAGATQNNVITVIIGDPSTGICEGDLQGSFDYSERLFQDALSRFYTHREMLLEIVSDQQNYTADIDKFSRAMMDCVVGNIKWSMVFILFAQSSLSAVVYRAPSDHVQVLDTQELEARTEYINPGNNTQLLEARKGAGGALGDVVMSIITGIQDGINADKDARSKFTSDLVGQLHAKQPNFNWIVCHTKHDYKWDGQRGVDWDHRHQEFDVKIGGTIGYEIYNAKSGQFFRKGDGGYLNWAYIGNVLKTENNGKDLTFGKP</sequence>
<comment type="caution">
    <text evidence="1">The sequence shown here is derived from an EMBL/GenBank/DDBJ whole genome shotgun (WGS) entry which is preliminary data.</text>
</comment>
<protein>
    <submittedName>
        <fullName evidence="1">Uncharacterized protein</fullName>
    </submittedName>
</protein>
<keyword evidence="2" id="KW-1185">Reference proteome</keyword>
<evidence type="ECO:0000313" key="1">
    <source>
        <dbReference type="EMBL" id="KAG9224806.1"/>
    </source>
</evidence>
<reference evidence="1 2" key="1">
    <citation type="journal article" date="2021" name="Appl. Environ. Microbiol.">
        <title>Genetic linkage and physical mapping for an oyster mushroom Pleurotus cornucopiae and QTL analysis for the trait cap color.</title>
        <authorList>
            <person name="Zhang Y."/>
            <person name="Gao W."/>
            <person name="Sonnenberg A."/>
            <person name="Chen Q."/>
            <person name="Zhang J."/>
            <person name="Huang C."/>
        </authorList>
    </citation>
    <scope>NUCLEOTIDE SEQUENCE [LARGE SCALE GENOMIC DNA]</scope>
    <source>
        <strain evidence="1">CCMSSC00406</strain>
    </source>
</reference>
<gene>
    <name evidence="1" type="ORF">CCMSSC00406_0002043</name>
</gene>